<proteinExistence type="predicted"/>
<evidence type="ECO:0000313" key="1">
    <source>
        <dbReference type="EMBL" id="TKB51590.1"/>
    </source>
</evidence>
<organism evidence="1 2">
    <name type="scientific">Ferrimonas sediminicola</name>
    <dbReference type="NCBI Taxonomy" id="2569538"/>
    <lineage>
        <taxon>Bacteria</taxon>
        <taxon>Pseudomonadati</taxon>
        <taxon>Pseudomonadota</taxon>
        <taxon>Gammaproteobacteria</taxon>
        <taxon>Alteromonadales</taxon>
        <taxon>Ferrimonadaceae</taxon>
        <taxon>Ferrimonas</taxon>
    </lineage>
</organism>
<dbReference type="PROSITE" id="PS51257">
    <property type="entry name" value="PROKAR_LIPOPROTEIN"/>
    <property type="match status" value="1"/>
</dbReference>
<dbReference type="Proteomes" id="UP000305674">
    <property type="component" value="Unassembled WGS sequence"/>
</dbReference>
<name>A0A4U1BJA8_9GAMM</name>
<protein>
    <submittedName>
        <fullName evidence="1">Uncharacterized protein</fullName>
    </submittedName>
</protein>
<comment type="caution">
    <text evidence="1">The sequence shown here is derived from an EMBL/GenBank/DDBJ whole genome shotgun (WGS) entry which is preliminary data.</text>
</comment>
<sequence length="341" mass="37032">MTCRKPNLTIAVIGALIMTGCVSTGPKREEITSLPNIPIQDTEYMPAKLLDSSQKKVIVMPTKVSATGVNQAAIQSQIQGQIENALAGAGIYAVDRESAKTLKEELLLAETTGKLNYDGPHVADFAIFSTVTTASISTKQTDGGTDLLTGKETGPKCVYNSKVSGQLRILSIPELNQVNTAEMKGTDSSVEAFYGHCSLTKSKHSALLSNASGDAVEHAQTEIRNSLAPMGYVIERRGNKNDNVFRVSLGAARGAKEGDSVEIKRKKITELGNGETITEFETIAFGKFTGAIEPMFSWIVLNKKEKLETIRRGDLVKLKHEDNIFEMADKSTKDLREMFNL</sequence>
<dbReference type="OrthoDB" id="6396441at2"/>
<accession>A0A4U1BJA8</accession>
<dbReference type="EMBL" id="SWCI01000001">
    <property type="protein sequence ID" value="TKB51590.1"/>
    <property type="molecule type" value="Genomic_DNA"/>
</dbReference>
<dbReference type="AlphaFoldDB" id="A0A4U1BJA8"/>
<evidence type="ECO:0000313" key="2">
    <source>
        <dbReference type="Proteomes" id="UP000305674"/>
    </source>
</evidence>
<keyword evidence="2" id="KW-1185">Reference proteome</keyword>
<dbReference type="RefSeq" id="WP_136851296.1">
    <property type="nucleotide sequence ID" value="NZ_SWCI01000001.1"/>
</dbReference>
<gene>
    <name evidence="1" type="ORF">FCL40_03265</name>
</gene>
<reference evidence="1 2" key="1">
    <citation type="submission" date="2019-04" db="EMBL/GenBank/DDBJ databases">
        <authorList>
            <person name="Hwang J.C."/>
        </authorList>
    </citation>
    <scope>NUCLEOTIDE SEQUENCE [LARGE SCALE GENOMIC DNA]</scope>
    <source>
        <strain evidence="1 2">IMCC35001</strain>
    </source>
</reference>